<sequence>MATTTEKIAVMNKSLQQQIETANGEILKLLKELEQTKQQLSEVQDKYQKSEKRRTDLENSLAEKEIEKLEMLDMSLNPFGNANNRTSSQLLIENDPNKKFSIIEMIKKANEDNSVTKACSEQELLGRIEKEGSRTQLRQWVRELIQEYQTLITVCDQFKESSNKLQITVNEFIRSEEQLRKDKLQLTENLEQVKNDIKNSKAHFEEQLHLWEKDKEQIKQRGERFYNYKKKKKKKKKKINKNKRLQRDEKLIEEYTVQQKKIEQLYYTVMTYKDRLTYFEISVYSCNVVLRNPTISSLLLYNKQHNLDPNLYRSQALLLADNNRHSGDTQEFALGKSLDEDETPSSIFIVL</sequence>
<evidence type="ECO:0000313" key="3">
    <source>
        <dbReference type="Proteomes" id="UP000023152"/>
    </source>
</evidence>
<reference evidence="2 3" key="1">
    <citation type="journal article" date="2013" name="Curr. Biol.">
        <title>The Genome of the Foraminiferan Reticulomyxa filosa.</title>
        <authorList>
            <person name="Glockner G."/>
            <person name="Hulsmann N."/>
            <person name="Schleicher M."/>
            <person name="Noegel A.A."/>
            <person name="Eichinger L."/>
            <person name="Gallinger C."/>
            <person name="Pawlowski J."/>
            <person name="Sierra R."/>
            <person name="Euteneuer U."/>
            <person name="Pillet L."/>
            <person name="Moustafa A."/>
            <person name="Platzer M."/>
            <person name="Groth M."/>
            <person name="Szafranski K."/>
            <person name="Schliwa M."/>
        </authorList>
    </citation>
    <scope>NUCLEOTIDE SEQUENCE [LARGE SCALE GENOMIC DNA]</scope>
</reference>
<evidence type="ECO:0000256" key="1">
    <source>
        <dbReference type="SAM" id="Coils"/>
    </source>
</evidence>
<gene>
    <name evidence="2" type="ORF">RFI_09797</name>
</gene>
<proteinExistence type="predicted"/>
<keyword evidence="3" id="KW-1185">Reference proteome</keyword>
<evidence type="ECO:0000313" key="2">
    <source>
        <dbReference type="EMBL" id="ETO27332.1"/>
    </source>
</evidence>
<protein>
    <submittedName>
        <fullName evidence="2">Viral A-type inclusion protein</fullName>
    </submittedName>
</protein>
<feature type="coiled-coil region" evidence="1">
    <location>
        <begin position="176"/>
        <end position="249"/>
    </location>
</feature>
<name>X6NPM6_RETFI</name>
<dbReference type="Proteomes" id="UP000023152">
    <property type="component" value="Unassembled WGS sequence"/>
</dbReference>
<feature type="coiled-coil region" evidence="1">
    <location>
        <begin position="12"/>
        <end position="72"/>
    </location>
</feature>
<accession>X6NPM6</accession>
<keyword evidence="1" id="KW-0175">Coiled coil</keyword>
<organism evidence="2 3">
    <name type="scientific">Reticulomyxa filosa</name>
    <dbReference type="NCBI Taxonomy" id="46433"/>
    <lineage>
        <taxon>Eukaryota</taxon>
        <taxon>Sar</taxon>
        <taxon>Rhizaria</taxon>
        <taxon>Retaria</taxon>
        <taxon>Foraminifera</taxon>
        <taxon>Monothalamids</taxon>
        <taxon>Reticulomyxidae</taxon>
        <taxon>Reticulomyxa</taxon>
    </lineage>
</organism>
<dbReference type="EMBL" id="ASPP01007324">
    <property type="protein sequence ID" value="ETO27332.1"/>
    <property type="molecule type" value="Genomic_DNA"/>
</dbReference>
<comment type="caution">
    <text evidence="2">The sequence shown here is derived from an EMBL/GenBank/DDBJ whole genome shotgun (WGS) entry which is preliminary data.</text>
</comment>
<dbReference type="AlphaFoldDB" id="X6NPM6"/>